<evidence type="ECO:0000313" key="2">
    <source>
        <dbReference type="Proteomes" id="UP000827872"/>
    </source>
</evidence>
<dbReference type="Proteomes" id="UP000827872">
    <property type="component" value="Linkage Group LG10"/>
</dbReference>
<organism evidence="1 2">
    <name type="scientific">Sphaerodactylus townsendi</name>
    <dbReference type="NCBI Taxonomy" id="933632"/>
    <lineage>
        <taxon>Eukaryota</taxon>
        <taxon>Metazoa</taxon>
        <taxon>Chordata</taxon>
        <taxon>Craniata</taxon>
        <taxon>Vertebrata</taxon>
        <taxon>Euteleostomi</taxon>
        <taxon>Lepidosauria</taxon>
        <taxon>Squamata</taxon>
        <taxon>Bifurcata</taxon>
        <taxon>Gekkota</taxon>
        <taxon>Sphaerodactylidae</taxon>
        <taxon>Sphaerodactylus</taxon>
    </lineage>
</organism>
<keyword evidence="2" id="KW-1185">Reference proteome</keyword>
<protein>
    <submittedName>
        <fullName evidence="1">Uncharacterized protein</fullName>
    </submittedName>
</protein>
<sequence length="376" mass="40063">MEVSEQLETLSVAGDEGSCSGVEGRLSLSSEDFPETASEGLSGAGPGGLFEAGKMPVPDGAAIDGPSSSSLQLSATDPSHTSGSAFSRNCTWPSDNPGAVSAAGEESDAGRSEEQCQHPQAPAPGERLPGLGPCHEEGPPPPLDFGRPGALSHQFISPGTQEQDLRVQSFCDVFPVEKEQLIDEGEGGISSVGSESDSDTDSSSVSSTSSCSPVLSEEDGRQFKNDENSHSIGKKDDASEKSLPVEDLKIFLPESVELMPFGKVSSIIENLVIVESLKGLPPVNENSVIFKQDRHSIGKVFEVFGPVSHPFYVIQFNSPEHIDAKDIKVHEDVYFAPSVESFTQYIFPEKIKQDKGSDASWKNDEEPPPEASTYFL</sequence>
<evidence type="ECO:0000313" key="1">
    <source>
        <dbReference type="EMBL" id="KAH7988369.1"/>
    </source>
</evidence>
<proteinExistence type="predicted"/>
<accession>A0ACB8E797</accession>
<name>A0ACB8E797_9SAUR</name>
<comment type="caution">
    <text evidence="1">The sequence shown here is derived from an EMBL/GenBank/DDBJ whole genome shotgun (WGS) entry which is preliminary data.</text>
</comment>
<reference evidence="1" key="1">
    <citation type="submission" date="2021-08" db="EMBL/GenBank/DDBJ databases">
        <title>The first chromosome-level gecko genome reveals the dynamic sex chromosomes of Neotropical dwarf geckos (Sphaerodactylidae: Sphaerodactylus).</title>
        <authorList>
            <person name="Pinto B.J."/>
            <person name="Keating S.E."/>
            <person name="Gamble T."/>
        </authorList>
    </citation>
    <scope>NUCLEOTIDE SEQUENCE</scope>
    <source>
        <strain evidence="1">TG3544</strain>
    </source>
</reference>
<dbReference type="EMBL" id="CM037623">
    <property type="protein sequence ID" value="KAH7988369.1"/>
    <property type="molecule type" value="Genomic_DNA"/>
</dbReference>
<gene>
    <name evidence="1" type="ORF">K3G42_015673</name>
</gene>